<evidence type="ECO:0000259" key="1">
    <source>
        <dbReference type="PROSITE" id="PS50280"/>
    </source>
</evidence>
<dbReference type="OMA" id="TEVHESI"/>
<proteinExistence type="predicted"/>
<dbReference type="RefSeq" id="XP_001804761.1">
    <property type="nucleotide sequence ID" value="XM_001804709.1"/>
</dbReference>
<dbReference type="InterPro" id="IPR053185">
    <property type="entry name" value="SET_domain_protein"/>
</dbReference>
<dbReference type="PANTHER" id="PTHR47332:SF4">
    <property type="entry name" value="SET DOMAIN-CONTAINING PROTEIN 5"/>
    <property type="match status" value="1"/>
</dbReference>
<reference evidence="3" key="1">
    <citation type="journal article" date="2021" name="BMC Genomics">
        <title>Chromosome-level genome assembly and manually-curated proteome of model necrotroph Parastagonospora nodorum Sn15 reveals a genome-wide trove of candidate effector homologs, and redundancy of virulence-related functions within an accessory chromosome.</title>
        <authorList>
            <person name="Bertazzoni S."/>
            <person name="Jones D.A.B."/>
            <person name="Phan H.T."/>
            <person name="Tan K.-C."/>
            <person name="Hane J.K."/>
        </authorList>
    </citation>
    <scope>NUCLEOTIDE SEQUENCE [LARGE SCALE GENOMIC DNA]</scope>
    <source>
        <strain evidence="3">SN15 / ATCC MYA-4574 / FGSC 10173)</strain>
    </source>
</reference>
<organism evidence="2 3">
    <name type="scientific">Phaeosphaeria nodorum (strain SN15 / ATCC MYA-4574 / FGSC 10173)</name>
    <name type="common">Glume blotch fungus</name>
    <name type="synonym">Parastagonospora nodorum</name>
    <dbReference type="NCBI Taxonomy" id="321614"/>
    <lineage>
        <taxon>Eukaryota</taxon>
        <taxon>Fungi</taxon>
        <taxon>Dikarya</taxon>
        <taxon>Ascomycota</taxon>
        <taxon>Pezizomycotina</taxon>
        <taxon>Dothideomycetes</taxon>
        <taxon>Pleosporomycetidae</taxon>
        <taxon>Pleosporales</taxon>
        <taxon>Pleosporineae</taxon>
        <taxon>Phaeosphaeriaceae</taxon>
        <taxon>Parastagonospora</taxon>
    </lineage>
</organism>
<gene>
    <name evidence="2" type="ORF">JI435_145790</name>
</gene>
<dbReference type="Gene3D" id="2.170.270.10">
    <property type="entry name" value="SET domain"/>
    <property type="match status" value="1"/>
</dbReference>
<dbReference type="CDD" id="cd20071">
    <property type="entry name" value="SET_SMYD"/>
    <property type="match status" value="1"/>
</dbReference>
<dbReference type="KEGG" id="pno:SNOG_14579"/>
<dbReference type="AlphaFoldDB" id="A0A7U2FES7"/>
<dbReference type="Proteomes" id="UP000663193">
    <property type="component" value="Chromosome 12"/>
</dbReference>
<dbReference type="EMBL" id="CP069034">
    <property type="protein sequence ID" value="QRD01675.1"/>
    <property type="molecule type" value="Genomic_DNA"/>
</dbReference>
<dbReference type="PROSITE" id="PS50280">
    <property type="entry name" value="SET"/>
    <property type="match status" value="1"/>
</dbReference>
<dbReference type="InterPro" id="IPR001214">
    <property type="entry name" value="SET_dom"/>
</dbReference>
<name>A0A7U2FES7_PHANO</name>
<dbReference type="OrthoDB" id="265717at2759"/>
<evidence type="ECO:0000313" key="3">
    <source>
        <dbReference type="Proteomes" id="UP000663193"/>
    </source>
</evidence>
<sequence length="382" mass="43049">MGIDAGFDMVPCLSTSKVDKQSWAKFINFVKDNYKDDVHVEIKPNYILFKVGEHPSLPFEGHKLLRFSSEVSGSSQAQGYIDTVGRFARTHFGSRVQYWHEASDSYGKYGWAEVHESIKSYEKVDEPEDSAIIESLPKADIPVSDTDMPIFEVKDIPGKGRGLLARVEIPMGTQIFCEQPLLTGRPLHPREMETYLAAGLKALPKQEQRLFLSLQNNYPGKFPFSHTFKTNALPCGPDSPIGAVYPTICFINHSCIPNVHHSWDTKAKHETIYAIRPIAAGEEITIMYDSGGPFDMRRAFLRESFSFDCNCRACSCQPSLIKESDVRRRSIQSLDEAIGDPYCLMSRPAESLKNCQSLLQVLKDEYEGYAGVLNARVYYDAF</sequence>
<protein>
    <recommendedName>
        <fullName evidence="1">SET domain-containing protein</fullName>
    </recommendedName>
</protein>
<accession>A0A7U2FES7</accession>
<dbReference type="Pfam" id="PF00856">
    <property type="entry name" value="SET"/>
    <property type="match status" value="1"/>
</dbReference>
<keyword evidence="3" id="KW-1185">Reference proteome</keyword>
<dbReference type="SUPFAM" id="SSF82199">
    <property type="entry name" value="SET domain"/>
    <property type="match status" value="1"/>
</dbReference>
<dbReference type="SMART" id="SM00317">
    <property type="entry name" value="SET"/>
    <property type="match status" value="1"/>
</dbReference>
<dbReference type="VEuPathDB" id="FungiDB:JI435_145790"/>
<dbReference type="PANTHER" id="PTHR47332">
    <property type="entry name" value="SET DOMAIN-CONTAINING PROTEIN 5"/>
    <property type="match status" value="1"/>
</dbReference>
<feature type="domain" description="SET" evidence="1">
    <location>
        <begin position="149"/>
        <end position="289"/>
    </location>
</feature>
<dbReference type="InterPro" id="IPR046341">
    <property type="entry name" value="SET_dom_sf"/>
</dbReference>
<evidence type="ECO:0000313" key="2">
    <source>
        <dbReference type="EMBL" id="QRD01675.1"/>
    </source>
</evidence>